<evidence type="ECO:0000256" key="3">
    <source>
        <dbReference type="SAM" id="MobiDB-lite"/>
    </source>
</evidence>
<keyword evidence="5" id="KW-1185">Reference proteome</keyword>
<gene>
    <name evidence="4" type="ORF">GCM10010249_45100</name>
</gene>
<keyword evidence="2" id="KW-0680">Restriction system</keyword>
<dbReference type="InterPro" id="IPR038333">
    <property type="entry name" value="T1MK-like_N_sf"/>
</dbReference>
<protein>
    <submittedName>
        <fullName evidence="4">Uncharacterized protein</fullName>
    </submittedName>
</protein>
<dbReference type="AlphaFoldDB" id="A0A918EM84"/>
<comment type="caution">
    <text evidence="4">The sequence shown here is derived from an EMBL/GenBank/DDBJ whole genome shotgun (WGS) entry which is preliminary data.</text>
</comment>
<evidence type="ECO:0000256" key="1">
    <source>
        <dbReference type="ARBA" id="ARBA00006594"/>
    </source>
</evidence>
<dbReference type="Proteomes" id="UP000654123">
    <property type="component" value="Unassembled WGS sequence"/>
</dbReference>
<organism evidence="4 5">
    <name type="scientific">Streptomyces roseolilacinus</name>
    <dbReference type="NCBI Taxonomy" id="66904"/>
    <lineage>
        <taxon>Bacteria</taxon>
        <taxon>Bacillati</taxon>
        <taxon>Actinomycetota</taxon>
        <taxon>Actinomycetes</taxon>
        <taxon>Kitasatosporales</taxon>
        <taxon>Streptomycetaceae</taxon>
        <taxon>Streptomyces</taxon>
    </lineage>
</organism>
<feature type="region of interest" description="Disordered" evidence="3">
    <location>
        <begin position="106"/>
        <end position="133"/>
    </location>
</feature>
<dbReference type="EMBL" id="BMSV01000009">
    <property type="protein sequence ID" value="GGQ21367.1"/>
    <property type="molecule type" value="Genomic_DNA"/>
</dbReference>
<name>A0A918EM84_9ACTN</name>
<feature type="compositionally biased region" description="Polar residues" evidence="3">
    <location>
        <begin position="115"/>
        <end position="133"/>
    </location>
</feature>
<evidence type="ECO:0000313" key="4">
    <source>
        <dbReference type="EMBL" id="GGQ21367.1"/>
    </source>
</evidence>
<proteinExistence type="inferred from homology"/>
<sequence>MPGMTGERLEGCLERPSPYSERGVLFVPQEARWARTASGTHNINETRLRPALQALEGQNAKLRGLFNQLDFNRIGGSGATAGAAKLADQRLKLLIAHFGRVRLRTGRRGHPARASGTSDLPWSTTTTEGLRSV</sequence>
<dbReference type="Gene3D" id="1.20.1260.30">
    <property type="match status" value="1"/>
</dbReference>
<reference evidence="4" key="2">
    <citation type="submission" date="2020-09" db="EMBL/GenBank/DDBJ databases">
        <authorList>
            <person name="Sun Q."/>
            <person name="Ohkuma M."/>
        </authorList>
    </citation>
    <scope>NUCLEOTIDE SEQUENCE</scope>
    <source>
        <strain evidence="4">JCM 4335</strain>
    </source>
</reference>
<comment type="similarity">
    <text evidence="1">Belongs to the N(4)/N(6)-methyltransferase family.</text>
</comment>
<reference evidence="4" key="1">
    <citation type="journal article" date="2014" name="Int. J. Syst. Evol. Microbiol.">
        <title>Complete genome sequence of Corynebacterium casei LMG S-19264T (=DSM 44701T), isolated from a smear-ripened cheese.</title>
        <authorList>
            <consortium name="US DOE Joint Genome Institute (JGI-PGF)"/>
            <person name="Walter F."/>
            <person name="Albersmeier A."/>
            <person name="Kalinowski J."/>
            <person name="Ruckert C."/>
        </authorList>
    </citation>
    <scope>NUCLEOTIDE SEQUENCE</scope>
    <source>
        <strain evidence="4">JCM 4335</strain>
    </source>
</reference>
<evidence type="ECO:0000313" key="5">
    <source>
        <dbReference type="Proteomes" id="UP000654123"/>
    </source>
</evidence>
<evidence type="ECO:0000256" key="2">
    <source>
        <dbReference type="ARBA" id="ARBA00022747"/>
    </source>
</evidence>
<accession>A0A918EM84</accession>
<dbReference type="GO" id="GO:0009307">
    <property type="term" value="P:DNA restriction-modification system"/>
    <property type="evidence" value="ECO:0007669"/>
    <property type="project" value="UniProtKB-KW"/>
</dbReference>